<evidence type="ECO:0000256" key="2">
    <source>
        <dbReference type="ARBA" id="ARBA00023015"/>
    </source>
</evidence>
<dbReference type="Proteomes" id="UP000323824">
    <property type="component" value="Chromosome"/>
</dbReference>
<dbReference type="GO" id="GO:0045892">
    <property type="term" value="P:negative regulation of DNA-templated transcription"/>
    <property type="evidence" value="ECO:0007669"/>
    <property type="project" value="InterPro"/>
</dbReference>
<name>A0A5C1Q9E2_9SPIO</name>
<keyword evidence="2" id="KW-0805">Transcription regulation</keyword>
<dbReference type="SUPFAM" id="SSF46785">
    <property type="entry name" value="Winged helix' DNA-binding domain"/>
    <property type="match status" value="1"/>
</dbReference>
<dbReference type="OrthoDB" id="1098508at2"/>
<proteinExistence type="inferred from homology"/>
<dbReference type="InterPro" id="IPR005650">
    <property type="entry name" value="BlaI_family"/>
</dbReference>
<reference evidence="5 6" key="1">
    <citation type="submission" date="2019-02" db="EMBL/GenBank/DDBJ databases">
        <authorList>
            <person name="Fomenkov A."/>
            <person name="Dubinina G."/>
            <person name="Grabovich M."/>
            <person name="Vincze T."/>
            <person name="Roberts R.J."/>
        </authorList>
    </citation>
    <scope>NUCLEOTIDE SEQUENCE [LARGE SCALE GENOMIC DNA]</scope>
    <source>
        <strain evidence="5 6">P</strain>
    </source>
</reference>
<evidence type="ECO:0000256" key="1">
    <source>
        <dbReference type="ARBA" id="ARBA00011046"/>
    </source>
</evidence>
<accession>A0A5C1Q9E2</accession>
<reference evidence="5 6" key="2">
    <citation type="submission" date="2019-09" db="EMBL/GenBank/DDBJ databases">
        <title>Complete Genome Sequence and Methylome Analysis of free living Spirochaetas.</title>
        <authorList>
            <person name="Leshcheva N."/>
            <person name="Mikheeva N."/>
        </authorList>
    </citation>
    <scope>NUCLEOTIDE SEQUENCE [LARGE SCALE GENOMIC DNA]</scope>
    <source>
        <strain evidence="5 6">P</strain>
    </source>
</reference>
<comment type="similarity">
    <text evidence="1">Belongs to the BlaI transcriptional regulatory family.</text>
</comment>
<keyword evidence="6" id="KW-1185">Reference proteome</keyword>
<gene>
    <name evidence="5" type="ORF">EW093_04385</name>
</gene>
<evidence type="ECO:0000313" key="5">
    <source>
        <dbReference type="EMBL" id="QEN03968.1"/>
    </source>
</evidence>
<dbReference type="InterPro" id="IPR036388">
    <property type="entry name" value="WH-like_DNA-bd_sf"/>
</dbReference>
<dbReference type="AlphaFoldDB" id="A0A5C1Q9E2"/>
<dbReference type="Pfam" id="PF03965">
    <property type="entry name" value="Penicillinase_R"/>
    <property type="match status" value="1"/>
</dbReference>
<dbReference type="Gene3D" id="1.10.4040.10">
    <property type="entry name" value="Penicillinase repressor domain"/>
    <property type="match status" value="1"/>
</dbReference>
<protein>
    <submittedName>
        <fullName evidence="5">BlaI/MecI/CopY family transcriptional regulator</fullName>
    </submittedName>
</protein>
<sequence>MVKDFIKMKKINVPELELKILNVLWRKNEPLKVQGIIDNWLDDKEPGYTTILKKLQIMEEKNLVNHHKNGRSYSYFPTINKDEVSHSKFKKLLGDLFSGNKLEMAAAFVKDTDLTKDELSTLIEMLQKEKDK</sequence>
<evidence type="ECO:0000313" key="6">
    <source>
        <dbReference type="Proteomes" id="UP000323824"/>
    </source>
</evidence>
<dbReference type="PIRSF" id="PIRSF019455">
    <property type="entry name" value="CopR_AtkY"/>
    <property type="match status" value="1"/>
</dbReference>
<dbReference type="EMBL" id="CP035807">
    <property type="protein sequence ID" value="QEN03968.1"/>
    <property type="molecule type" value="Genomic_DNA"/>
</dbReference>
<evidence type="ECO:0000256" key="4">
    <source>
        <dbReference type="ARBA" id="ARBA00023163"/>
    </source>
</evidence>
<dbReference type="KEGG" id="sper:EW093_04385"/>
<keyword evidence="4" id="KW-0804">Transcription</keyword>
<dbReference type="GO" id="GO:0003677">
    <property type="term" value="F:DNA binding"/>
    <property type="evidence" value="ECO:0007669"/>
    <property type="project" value="UniProtKB-KW"/>
</dbReference>
<dbReference type="Gene3D" id="1.10.10.10">
    <property type="entry name" value="Winged helix-like DNA-binding domain superfamily/Winged helix DNA-binding domain"/>
    <property type="match status" value="1"/>
</dbReference>
<dbReference type="InterPro" id="IPR036390">
    <property type="entry name" value="WH_DNA-bd_sf"/>
</dbReference>
<keyword evidence="3" id="KW-0238">DNA-binding</keyword>
<organism evidence="5 6">
    <name type="scientific">Thiospirochaeta perfilievii</name>
    <dbReference type="NCBI Taxonomy" id="252967"/>
    <lineage>
        <taxon>Bacteria</taxon>
        <taxon>Pseudomonadati</taxon>
        <taxon>Spirochaetota</taxon>
        <taxon>Spirochaetia</taxon>
        <taxon>Spirochaetales</taxon>
        <taxon>Spirochaetaceae</taxon>
        <taxon>Thiospirochaeta</taxon>
    </lineage>
</organism>
<evidence type="ECO:0000256" key="3">
    <source>
        <dbReference type="ARBA" id="ARBA00023125"/>
    </source>
</evidence>